<accession>A0ABV0K7H8</accession>
<dbReference type="CDD" id="cd01741">
    <property type="entry name" value="GATase1_1"/>
    <property type="match status" value="1"/>
</dbReference>
<evidence type="ECO:0000259" key="1">
    <source>
        <dbReference type="Pfam" id="PF00117"/>
    </source>
</evidence>
<gene>
    <name evidence="2" type="ORF">NC992_16490</name>
</gene>
<dbReference type="InterPro" id="IPR017926">
    <property type="entry name" value="GATASE"/>
</dbReference>
<comment type="caution">
    <text evidence="2">The sequence shown here is derived from an EMBL/GenBank/DDBJ whole genome shotgun (WGS) entry which is preliminary data.</text>
</comment>
<dbReference type="PANTHER" id="PTHR42695">
    <property type="entry name" value="GLUTAMINE AMIDOTRANSFERASE YLR126C-RELATED"/>
    <property type="match status" value="1"/>
</dbReference>
<evidence type="ECO:0000313" key="3">
    <source>
        <dbReference type="Proteomes" id="UP001482513"/>
    </source>
</evidence>
<feature type="domain" description="Glutamine amidotransferase" evidence="1">
    <location>
        <begin position="38"/>
        <end position="174"/>
    </location>
</feature>
<dbReference type="Gene3D" id="3.40.50.880">
    <property type="match status" value="1"/>
</dbReference>
<dbReference type="PANTHER" id="PTHR42695:SF5">
    <property type="entry name" value="GLUTAMINE AMIDOTRANSFERASE YLR126C-RELATED"/>
    <property type="match status" value="1"/>
</dbReference>
<dbReference type="EMBL" id="JAMPKX010000007">
    <property type="protein sequence ID" value="MEP0948485.1"/>
    <property type="molecule type" value="Genomic_DNA"/>
</dbReference>
<reference evidence="2 3" key="1">
    <citation type="submission" date="2022-04" db="EMBL/GenBank/DDBJ databases">
        <title>Positive selection, recombination, and allopatry shape intraspecific diversity of widespread and dominant cyanobacteria.</title>
        <authorList>
            <person name="Wei J."/>
            <person name="Shu W."/>
            <person name="Hu C."/>
        </authorList>
    </citation>
    <scope>NUCLEOTIDE SEQUENCE [LARGE SCALE GENOMIC DNA]</scope>
    <source>
        <strain evidence="2 3">DQ-A4</strain>
    </source>
</reference>
<organism evidence="2 3">
    <name type="scientific">Leptolyngbya subtilissima DQ-A4</name>
    <dbReference type="NCBI Taxonomy" id="2933933"/>
    <lineage>
        <taxon>Bacteria</taxon>
        <taxon>Bacillati</taxon>
        <taxon>Cyanobacteriota</taxon>
        <taxon>Cyanophyceae</taxon>
        <taxon>Leptolyngbyales</taxon>
        <taxon>Leptolyngbyaceae</taxon>
        <taxon>Leptolyngbya group</taxon>
        <taxon>Leptolyngbya</taxon>
    </lineage>
</organism>
<dbReference type="Proteomes" id="UP001482513">
    <property type="component" value="Unassembled WGS sequence"/>
</dbReference>
<dbReference type="PRINTS" id="PR00097">
    <property type="entry name" value="ANTSNTHASEII"/>
</dbReference>
<sequence>MVMHQPTSNPGRVGKVLQELGFDLDIRCPAAGQSLPTTLEHHSGTVVFGGPMSANDEHLDFIAQELDWIALALAAEKPYLGICLGAQLLARALGASVMPHPTGQREIGYYPILPTPAGQEVFPGPLIVYQWHQEGFMLPQGSQLLATGSTFPYQAFRYGNQAYGLQFHPEITTTMVNHWTTEGADHLAYPGAQGRAYHLSQHRLYSAAVGRWLKPFLAGWLGVSAQAEALWGSAVPVITASKGAS</sequence>
<dbReference type="Pfam" id="PF00117">
    <property type="entry name" value="GATase"/>
    <property type="match status" value="1"/>
</dbReference>
<dbReference type="InterPro" id="IPR044992">
    <property type="entry name" value="ChyE-like"/>
</dbReference>
<dbReference type="PROSITE" id="PS51273">
    <property type="entry name" value="GATASE_TYPE_1"/>
    <property type="match status" value="1"/>
</dbReference>
<proteinExistence type="predicted"/>
<dbReference type="SUPFAM" id="SSF52317">
    <property type="entry name" value="Class I glutamine amidotransferase-like"/>
    <property type="match status" value="1"/>
</dbReference>
<protein>
    <submittedName>
        <fullName evidence="2">Glutamine amidotransferase</fullName>
    </submittedName>
</protein>
<name>A0ABV0K7H8_9CYAN</name>
<keyword evidence="2" id="KW-0315">Glutamine amidotransferase</keyword>
<keyword evidence="3" id="KW-1185">Reference proteome</keyword>
<dbReference type="InterPro" id="IPR029062">
    <property type="entry name" value="Class_I_gatase-like"/>
</dbReference>
<evidence type="ECO:0000313" key="2">
    <source>
        <dbReference type="EMBL" id="MEP0948485.1"/>
    </source>
</evidence>